<feature type="chain" id="PRO_5041963737" evidence="2">
    <location>
        <begin position="25"/>
        <end position="320"/>
    </location>
</feature>
<dbReference type="EMBL" id="JAUEDM010000004">
    <property type="protein sequence ID" value="KAK3318690.1"/>
    <property type="molecule type" value="Genomic_DNA"/>
</dbReference>
<gene>
    <name evidence="3" type="ORF">B0H66DRAFT_558030</name>
</gene>
<feature type="signal peptide" evidence="2">
    <location>
        <begin position="1"/>
        <end position="24"/>
    </location>
</feature>
<dbReference type="Proteomes" id="UP001283341">
    <property type="component" value="Unassembled WGS sequence"/>
</dbReference>
<name>A0AAE0I5C3_9PEZI</name>
<comment type="caution">
    <text evidence="3">The sequence shown here is derived from an EMBL/GenBank/DDBJ whole genome shotgun (WGS) entry which is preliminary data.</text>
</comment>
<reference evidence="3" key="1">
    <citation type="journal article" date="2023" name="Mol. Phylogenet. Evol.">
        <title>Genome-scale phylogeny and comparative genomics of the fungal order Sordariales.</title>
        <authorList>
            <person name="Hensen N."/>
            <person name="Bonometti L."/>
            <person name="Westerberg I."/>
            <person name="Brannstrom I.O."/>
            <person name="Guillou S."/>
            <person name="Cros-Aarteil S."/>
            <person name="Calhoun S."/>
            <person name="Haridas S."/>
            <person name="Kuo A."/>
            <person name="Mondo S."/>
            <person name="Pangilinan J."/>
            <person name="Riley R."/>
            <person name="LaButti K."/>
            <person name="Andreopoulos B."/>
            <person name="Lipzen A."/>
            <person name="Chen C."/>
            <person name="Yan M."/>
            <person name="Daum C."/>
            <person name="Ng V."/>
            <person name="Clum A."/>
            <person name="Steindorff A."/>
            <person name="Ohm R.A."/>
            <person name="Martin F."/>
            <person name="Silar P."/>
            <person name="Natvig D.O."/>
            <person name="Lalanne C."/>
            <person name="Gautier V."/>
            <person name="Ament-Velasquez S.L."/>
            <person name="Kruys A."/>
            <person name="Hutchinson M.I."/>
            <person name="Powell A.J."/>
            <person name="Barry K."/>
            <person name="Miller A.N."/>
            <person name="Grigoriev I.V."/>
            <person name="Debuchy R."/>
            <person name="Gladieux P."/>
            <person name="Hiltunen Thoren M."/>
            <person name="Johannesson H."/>
        </authorList>
    </citation>
    <scope>NUCLEOTIDE SEQUENCE</scope>
    <source>
        <strain evidence="3">CBS 118394</strain>
    </source>
</reference>
<organism evidence="3 4">
    <name type="scientific">Apodospora peruviana</name>
    <dbReference type="NCBI Taxonomy" id="516989"/>
    <lineage>
        <taxon>Eukaryota</taxon>
        <taxon>Fungi</taxon>
        <taxon>Dikarya</taxon>
        <taxon>Ascomycota</taxon>
        <taxon>Pezizomycotina</taxon>
        <taxon>Sordariomycetes</taxon>
        <taxon>Sordariomycetidae</taxon>
        <taxon>Sordariales</taxon>
        <taxon>Lasiosphaeriaceae</taxon>
        <taxon>Apodospora</taxon>
    </lineage>
</organism>
<proteinExistence type="predicted"/>
<evidence type="ECO:0000256" key="2">
    <source>
        <dbReference type="SAM" id="SignalP"/>
    </source>
</evidence>
<protein>
    <submittedName>
        <fullName evidence="3">Uncharacterized protein</fullName>
    </submittedName>
</protein>
<feature type="region of interest" description="Disordered" evidence="1">
    <location>
        <begin position="126"/>
        <end position="148"/>
    </location>
</feature>
<dbReference type="PROSITE" id="PS51257">
    <property type="entry name" value="PROKAR_LIPOPROTEIN"/>
    <property type="match status" value="1"/>
</dbReference>
<feature type="compositionally biased region" description="Gly residues" evidence="1">
    <location>
        <begin position="135"/>
        <end position="145"/>
    </location>
</feature>
<sequence>MIHSRFALFFLHSLHFWSFQACQCTPPNPNPFRAFASLCVYSVPALRDSLPRTHVRVTCLFIRPLSRIPRVTTVRLIKMRVNWGNPSIFLSISVIFESCYSLPLNEQRVPQPNVLAPRATYSVVPINGGRPSSGPGSGSGSGSGQGNPAVTVVHTVVETAPPKTSIQTVYKSSPPTTDTVFVTKTVPIVPIQPNPTTTTTIIYAASSTSTSPTAVPATSAITISTTSSTISLQTSTLPVSSLTSSLPISYPSLGLATPSTIVASIIASSATTSPPLQTSSGVSSSSSSTYDDGMWHTTYPAWNGTSLARRQTRPRPRQTV</sequence>
<reference evidence="3" key="2">
    <citation type="submission" date="2023-06" db="EMBL/GenBank/DDBJ databases">
        <authorList>
            <consortium name="Lawrence Berkeley National Laboratory"/>
            <person name="Haridas S."/>
            <person name="Hensen N."/>
            <person name="Bonometti L."/>
            <person name="Westerberg I."/>
            <person name="Brannstrom I.O."/>
            <person name="Guillou S."/>
            <person name="Cros-Aarteil S."/>
            <person name="Calhoun S."/>
            <person name="Kuo A."/>
            <person name="Mondo S."/>
            <person name="Pangilinan J."/>
            <person name="Riley R."/>
            <person name="Labutti K."/>
            <person name="Andreopoulos B."/>
            <person name="Lipzen A."/>
            <person name="Chen C."/>
            <person name="Yanf M."/>
            <person name="Daum C."/>
            <person name="Ng V."/>
            <person name="Clum A."/>
            <person name="Steindorff A."/>
            <person name="Ohm R."/>
            <person name="Martin F."/>
            <person name="Silar P."/>
            <person name="Natvig D."/>
            <person name="Lalanne C."/>
            <person name="Gautier V."/>
            <person name="Ament-Velasquez S.L."/>
            <person name="Kruys A."/>
            <person name="Hutchinson M.I."/>
            <person name="Powell A.J."/>
            <person name="Barry K."/>
            <person name="Miller A.N."/>
            <person name="Grigoriev I.V."/>
            <person name="Debuchy R."/>
            <person name="Gladieux P."/>
            <person name="Thoren M.H."/>
            <person name="Johannesson H."/>
        </authorList>
    </citation>
    <scope>NUCLEOTIDE SEQUENCE</scope>
    <source>
        <strain evidence="3">CBS 118394</strain>
    </source>
</reference>
<evidence type="ECO:0000313" key="3">
    <source>
        <dbReference type="EMBL" id="KAK3318690.1"/>
    </source>
</evidence>
<keyword evidence="4" id="KW-1185">Reference proteome</keyword>
<accession>A0AAE0I5C3</accession>
<dbReference type="AlphaFoldDB" id="A0AAE0I5C3"/>
<keyword evidence="2" id="KW-0732">Signal</keyword>
<evidence type="ECO:0000256" key="1">
    <source>
        <dbReference type="SAM" id="MobiDB-lite"/>
    </source>
</evidence>
<evidence type="ECO:0000313" key="4">
    <source>
        <dbReference type="Proteomes" id="UP001283341"/>
    </source>
</evidence>